<keyword evidence="4" id="KW-1185">Reference proteome</keyword>
<reference evidence="3 4" key="1">
    <citation type="submission" date="2023-11" db="EMBL/GenBank/DDBJ databases">
        <title>Paucibacter sp. nov., isolated from fresh soil in Korea.</title>
        <authorList>
            <person name="Le N.T.T."/>
        </authorList>
    </citation>
    <scope>NUCLEOTIDE SEQUENCE [LARGE SCALE GENOMIC DNA]</scope>
    <source>
        <strain evidence="3 4">R3-3</strain>
    </source>
</reference>
<accession>A0ABU5DRP9</accession>
<dbReference type="InterPro" id="IPR001995">
    <property type="entry name" value="Peptidase_A2_cat"/>
</dbReference>
<dbReference type="InterPro" id="IPR001969">
    <property type="entry name" value="Aspartic_peptidase_AS"/>
</dbReference>
<name>A0ABU5DRP9_9BURK</name>
<dbReference type="InterPro" id="IPR021109">
    <property type="entry name" value="Peptidase_aspartic_dom_sf"/>
</dbReference>
<organism evidence="3 4">
    <name type="scientific">Roseateles agri</name>
    <dbReference type="NCBI Taxonomy" id="3098619"/>
    <lineage>
        <taxon>Bacteria</taxon>
        <taxon>Pseudomonadati</taxon>
        <taxon>Pseudomonadota</taxon>
        <taxon>Betaproteobacteria</taxon>
        <taxon>Burkholderiales</taxon>
        <taxon>Sphaerotilaceae</taxon>
        <taxon>Roseateles</taxon>
    </lineage>
</organism>
<dbReference type="PROSITE" id="PS00141">
    <property type="entry name" value="ASP_PROTEASE"/>
    <property type="match status" value="1"/>
</dbReference>
<dbReference type="EMBL" id="JAXCLA010000013">
    <property type="protein sequence ID" value="MDY0748997.1"/>
    <property type="molecule type" value="Genomic_DNA"/>
</dbReference>
<gene>
    <name evidence="3" type="ORF">SNE35_31150</name>
</gene>
<dbReference type="PROSITE" id="PS50175">
    <property type="entry name" value="ASP_PROT_RETROV"/>
    <property type="match status" value="1"/>
</dbReference>
<keyword evidence="3" id="KW-0645">Protease</keyword>
<feature type="domain" description="Peptidase A2" evidence="2">
    <location>
        <begin position="44"/>
        <end position="129"/>
    </location>
</feature>
<dbReference type="Gene3D" id="2.40.70.10">
    <property type="entry name" value="Acid Proteases"/>
    <property type="match status" value="1"/>
</dbReference>
<dbReference type="RefSeq" id="WP_320426966.1">
    <property type="nucleotide sequence ID" value="NZ_JAXCLA010000013.1"/>
</dbReference>
<evidence type="ECO:0000313" key="3">
    <source>
        <dbReference type="EMBL" id="MDY0748997.1"/>
    </source>
</evidence>
<dbReference type="SUPFAM" id="SSF50630">
    <property type="entry name" value="Acid proteases"/>
    <property type="match status" value="1"/>
</dbReference>
<sequence>MGSTGSLPILPADGPAVDLRIGLSSALVSALRSVGQAVPGPLLVSFLVDTGASTTVIEPWLVSHFSLSPRSTSMTQTAGGVVSVQQYDISLEIPDKRLIASGMRVGNLLASEMALNFIRPKGGLLGRDVLDHCTMSYDGPSGAFQLHW</sequence>
<keyword evidence="1" id="KW-0378">Hydrolase</keyword>
<dbReference type="GO" id="GO:0006508">
    <property type="term" value="P:proteolysis"/>
    <property type="evidence" value="ECO:0007669"/>
    <property type="project" value="UniProtKB-KW"/>
</dbReference>
<protein>
    <submittedName>
        <fullName evidence="3">Aspartyl protease family protein</fullName>
    </submittedName>
</protein>
<evidence type="ECO:0000256" key="1">
    <source>
        <dbReference type="ARBA" id="ARBA00022801"/>
    </source>
</evidence>
<dbReference type="Pfam" id="PF13650">
    <property type="entry name" value="Asp_protease_2"/>
    <property type="match status" value="1"/>
</dbReference>
<dbReference type="GO" id="GO:0008233">
    <property type="term" value="F:peptidase activity"/>
    <property type="evidence" value="ECO:0007669"/>
    <property type="project" value="UniProtKB-KW"/>
</dbReference>
<dbReference type="Proteomes" id="UP001285263">
    <property type="component" value="Unassembled WGS sequence"/>
</dbReference>
<evidence type="ECO:0000313" key="4">
    <source>
        <dbReference type="Proteomes" id="UP001285263"/>
    </source>
</evidence>
<proteinExistence type="predicted"/>
<comment type="caution">
    <text evidence="3">The sequence shown here is derived from an EMBL/GenBank/DDBJ whole genome shotgun (WGS) entry which is preliminary data.</text>
</comment>
<evidence type="ECO:0000259" key="2">
    <source>
        <dbReference type="PROSITE" id="PS50175"/>
    </source>
</evidence>